<organism evidence="1 2">
    <name type="scientific">Camellia lanceoleosa</name>
    <dbReference type="NCBI Taxonomy" id="1840588"/>
    <lineage>
        <taxon>Eukaryota</taxon>
        <taxon>Viridiplantae</taxon>
        <taxon>Streptophyta</taxon>
        <taxon>Embryophyta</taxon>
        <taxon>Tracheophyta</taxon>
        <taxon>Spermatophyta</taxon>
        <taxon>Magnoliopsida</taxon>
        <taxon>eudicotyledons</taxon>
        <taxon>Gunneridae</taxon>
        <taxon>Pentapetalae</taxon>
        <taxon>asterids</taxon>
        <taxon>Ericales</taxon>
        <taxon>Theaceae</taxon>
        <taxon>Camellia</taxon>
    </lineage>
</organism>
<keyword evidence="2" id="KW-1185">Reference proteome</keyword>
<sequence>MSTDHPIFSLFSSGGNSPSMTILASLNLPPTSRLLTMLLDRHVERVSRRMVLAILMLSDYIPGHKIAVLEQAFNRNLLGSFLLD</sequence>
<evidence type="ECO:0000313" key="1">
    <source>
        <dbReference type="EMBL" id="KAI8002797.1"/>
    </source>
</evidence>
<proteinExistence type="predicted"/>
<comment type="caution">
    <text evidence="1">The sequence shown here is derived from an EMBL/GenBank/DDBJ whole genome shotgun (WGS) entry which is preliminary data.</text>
</comment>
<accession>A0ACC0GQJ0</accession>
<dbReference type="Proteomes" id="UP001060215">
    <property type="component" value="Chromosome 9"/>
</dbReference>
<name>A0ACC0GQJ0_9ERIC</name>
<evidence type="ECO:0000313" key="2">
    <source>
        <dbReference type="Proteomes" id="UP001060215"/>
    </source>
</evidence>
<gene>
    <name evidence="1" type="ORF">LOK49_LG08G00763</name>
</gene>
<protein>
    <submittedName>
        <fullName evidence="1">Uncharacterized protein</fullName>
    </submittedName>
</protein>
<dbReference type="EMBL" id="CM045766">
    <property type="protein sequence ID" value="KAI8002797.1"/>
    <property type="molecule type" value="Genomic_DNA"/>
</dbReference>
<reference evidence="1 2" key="1">
    <citation type="journal article" date="2022" name="Plant J.">
        <title>Chromosome-level genome of Camellia lanceoleosa provides a valuable resource for understanding genome evolution and self-incompatibility.</title>
        <authorList>
            <person name="Gong W."/>
            <person name="Xiao S."/>
            <person name="Wang L."/>
            <person name="Liao Z."/>
            <person name="Chang Y."/>
            <person name="Mo W."/>
            <person name="Hu G."/>
            <person name="Li W."/>
            <person name="Zhao G."/>
            <person name="Zhu H."/>
            <person name="Hu X."/>
            <person name="Ji K."/>
            <person name="Xiang X."/>
            <person name="Song Q."/>
            <person name="Yuan D."/>
            <person name="Jin S."/>
            <person name="Zhang L."/>
        </authorList>
    </citation>
    <scope>NUCLEOTIDE SEQUENCE [LARGE SCALE GENOMIC DNA]</scope>
    <source>
        <strain evidence="1">SQ_2022a</strain>
    </source>
</reference>